<organism evidence="3 4">
    <name type="scientific">Crotalaria pallida</name>
    <name type="common">Smooth rattlebox</name>
    <name type="synonym">Crotalaria striata</name>
    <dbReference type="NCBI Taxonomy" id="3830"/>
    <lineage>
        <taxon>Eukaryota</taxon>
        <taxon>Viridiplantae</taxon>
        <taxon>Streptophyta</taxon>
        <taxon>Embryophyta</taxon>
        <taxon>Tracheophyta</taxon>
        <taxon>Spermatophyta</taxon>
        <taxon>Magnoliopsida</taxon>
        <taxon>eudicotyledons</taxon>
        <taxon>Gunneridae</taxon>
        <taxon>Pentapetalae</taxon>
        <taxon>rosids</taxon>
        <taxon>fabids</taxon>
        <taxon>Fabales</taxon>
        <taxon>Fabaceae</taxon>
        <taxon>Papilionoideae</taxon>
        <taxon>50 kb inversion clade</taxon>
        <taxon>genistoids sensu lato</taxon>
        <taxon>core genistoids</taxon>
        <taxon>Crotalarieae</taxon>
        <taxon>Crotalaria</taxon>
    </lineage>
</organism>
<proteinExistence type="predicted"/>
<evidence type="ECO:0000256" key="2">
    <source>
        <dbReference type="SAM" id="Phobius"/>
    </source>
</evidence>
<evidence type="ECO:0000256" key="1">
    <source>
        <dbReference type="SAM" id="MobiDB-lite"/>
    </source>
</evidence>
<accession>A0AAN9EDL1</accession>
<feature type="transmembrane region" description="Helical" evidence="2">
    <location>
        <begin position="38"/>
        <end position="55"/>
    </location>
</feature>
<dbReference type="EMBL" id="JAYWIO010000006">
    <property type="protein sequence ID" value="KAK7255527.1"/>
    <property type="molecule type" value="Genomic_DNA"/>
</dbReference>
<reference evidence="3 4" key="1">
    <citation type="submission" date="2024-01" db="EMBL/GenBank/DDBJ databases">
        <title>The genomes of 5 underutilized Papilionoideae crops provide insights into root nodulation and disease resistanc.</title>
        <authorList>
            <person name="Yuan L."/>
        </authorList>
    </citation>
    <scope>NUCLEOTIDE SEQUENCE [LARGE SCALE GENOMIC DNA]</scope>
    <source>
        <strain evidence="3">ZHUSHIDOU_FW_LH</strain>
        <tissue evidence="3">Leaf</tissue>
    </source>
</reference>
<evidence type="ECO:0000313" key="4">
    <source>
        <dbReference type="Proteomes" id="UP001372338"/>
    </source>
</evidence>
<evidence type="ECO:0000313" key="3">
    <source>
        <dbReference type="EMBL" id="KAK7255527.1"/>
    </source>
</evidence>
<name>A0AAN9EDL1_CROPI</name>
<dbReference type="AlphaFoldDB" id="A0AAN9EDL1"/>
<protein>
    <submittedName>
        <fullName evidence="3">Uncharacterized protein</fullName>
    </submittedName>
</protein>
<comment type="caution">
    <text evidence="3">The sequence shown here is derived from an EMBL/GenBank/DDBJ whole genome shotgun (WGS) entry which is preliminary data.</text>
</comment>
<keyword evidence="4" id="KW-1185">Reference proteome</keyword>
<keyword evidence="2" id="KW-0812">Transmembrane</keyword>
<dbReference type="Proteomes" id="UP001372338">
    <property type="component" value="Unassembled WGS sequence"/>
</dbReference>
<gene>
    <name evidence="3" type="ORF">RIF29_28940</name>
</gene>
<sequence>MLPVCVAPGINTSFLTNESQMALTLQLFCSLFPLPTPFLLFRLLSILYLSFFFYFSSTTTTFHLSQNTLLSPPPSMSMSPTFPDTSTTTSSPSKSLGIDPMTLPEMRIGGAGGYGACLNYEWSKGMND</sequence>
<keyword evidence="2" id="KW-0472">Membrane</keyword>
<feature type="region of interest" description="Disordered" evidence="1">
    <location>
        <begin position="73"/>
        <end position="96"/>
    </location>
</feature>
<keyword evidence="2" id="KW-1133">Transmembrane helix</keyword>